<evidence type="ECO:0000256" key="2">
    <source>
        <dbReference type="ARBA" id="ARBA00009592"/>
    </source>
</evidence>
<sequence>MTGHILSLNLSLPPLDDTVDIDSYLMPLALPTWESLNLRGEDKFNEAGLLYVENLQWLSGLSLLKHLDLSLVDLSRASNWLQLVNTRLPSLKELHLSNYHLQLGRPLLNVNLSTLTVLDLSYNFFTNQLNLGWVSKLNSLVVLNLAGSDFHGPIPNFLRNMTSLRHLDLSYNNFKSSIPEWLYRFSSLQVLSLSANELQGDISSAIFNISTLNELDLSWNDLEGKLPRAVGNLCNLRSIVLSSVRLNQDISHIFEILSGKLANLEKVEIYNILLEGVVSEKHFANHTKLRYFEGSDNSLVLRANPYWLNATIGTRVLSLANNLLSREIPDCWIKWQSLQVLRLDGNRFTGKIPSSMGTLSELQSPHLHNKLHGEIPSSLKNCRELVAINLGKNELDDG</sequence>
<evidence type="ECO:0000256" key="10">
    <source>
        <dbReference type="ARBA" id="ARBA00023180"/>
    </source>
</evidence>
<dbReference type="EMBL" id="JABEZV010000011">
    <property type="protein sequence ID" value="MBA0724963.1"/>
    <property type="molecule type" value="Genomic_DNA"/>
</dbReference>
<evidence type="ECO:0000256" key="1">
    <source>
        <dbReference type="ARBA" id="ARBA00004479"/>
    </source>
</evidence>
<dbReference type="AlphaFoldDB" id="A0A7J9ALU1"/>
<keyword evidence="5" id="KW-0732">Signal</keyword>
<reference evidence="12 13" key="1">
    <citation type="journal article" date="2019" name="Genome Biol. Evol.">
        <title>Insights into the evolution of the New World diploid cottons (Gossypium, subgenus Houzingenia) based on genome sequencing.</title>
        <authorList>
            <person name="Grover C.E."/>
            <person name="Arick M.A. 2nd"/>
            <person name="Thrash A."/>
            <person name="Conover J.L."/>
            <person name="Sanders W.S."/>
            <person name="Peterson D.G."/>
            <person name="Frelichowski J.E."/>
            <person name="Scheffler J.A."/>
            <person name="Scheffler B.E."/>
            <person name="Wendel J.F."/>
        </authorList>
    </citation>
    <scope>NUCLEOTIDE SEQUENCE [LARGE SCALE GENOMIC DNA]</scope>
    <source>
        <strain evidence="12">4</strain>
        <tissue evidence="12">Leaf</tissue>
    </source>
</reference>
<accession>A0A7J9ALU1</accession>
<evidence type="ECO:0000256" key="7">
    <source>
        <dbReference type="ARBA" id="ARBA00022989"/>
    </source>
</evidence>
<evidence type="ECO:0000256" key="8">
    <source>
        <dbReference type="ARBA" id="ARBA00023136"/>
    </source>
</evidence>
<keyword evidence="13" id="KW-1185">Reference proteome</keyword>
<evidence type="ECO:0000256" key="4">
    <source>
        <dbReference type="ARBA" id="ARBA00022692"/>
    </source>
</evidence>
<dbReference type="Pfam" id="PF23598">
    <property type="entry name" value="LRR_14"/>
    <property type="match status" value="1"/>
</dbReference>
<evidence type="ECO:0000313" key="12">
    <source>
        <dbReference type="EMBL" id="MBA0724963.1"/>
    </source>
</evidence>
<dbReference type="GO" id="GO:0016020">
    <property type="term" value="C:membrane"/>
    <property type="evidence" value="ECO:0007669"/>
    <property type="project" value="UniProtKB-SubCell"/>
</dbReference>
<dbReference type="Pfam" id="PF00560">
    <property type="entry name" value="LRR_1"/>
    <property type="match status" value="1"/>
</dbReference>
<dbReference type="InterPro" id="IPR055414">
    <property type="entry name" value="LRR_R13L4/SHOC2-like"/>
</dbReference>
<dbReference type="InterPro" id="IPR032675">
    <property type="entry name" value="LRR_dom_sf"/>
</dbReference>
<proteinExistence type="inferred from homology"/>
<evidence type="ECO:0000256" key="3">
    <source>
        <dbReference type="ARBA" id="ARBA00022614"/>
    </source>
</evidence>
<organism evidence="12 13">
    <name type="scientific">Gossypium laxum</name>
    <dbReference type="NCBI Taxonomy" id="34288"/>
    <lineage>
        <taxon>Eukaryota</taxon>
        <taxon>Viridiplantae</taxon>
        <taxon>Streptophyta</taxon>
        <taxon>Embryophyta</taxon>
        <taxon>Tracheophyta</taxon>
        <taxon>Spermatophyta</taxon>
        <taxon>Magnoliopsida</taxon>
        <taxon>eudicotyledons</taxon>
        <taxon>Gunneridae</taxon>
        <taxon>Pentapetalae</taxon>
        <taxon>rosids</taxon>
        <taxon>malvids</taxon>
        <taxon>Malvales</taxon>
        <taxon>Malvaceae</taxon>
        <taxon>Malvoideae</taxon>
        <taxon>Gossypium</taxon>
    </lineage>
</organism>
<dbReference type="Gene3D" id="3.80.10.10">
    <property type="entry name" value="Ribonuclease Inhibitor"/>
    <property type="match status" value="1"/>
</dbReference>
<dbReference type="FunFam" id="3.80.10.10:FF:000041">
    <property type="entry name" value="LRR receptor-like serine/threonine-protein kinase ERECTA"/>
    <property type="match status" value="2"/>
</dbReference>
<protein>
    <recommendedName>
        <fullName evidence="11">Disease resistance R13L4/SHOC-2-like LRR domain-containing protein</fullName>
    </recommendedName>
</protein>
<name>A0A7J9ALU1_9ROSI</name>
<keyword evidence="3" id="KW-0433">Leucine-rich repeat</keyword>
<dbReference type="InterPro" id="IPR001611">
    <property type="entry name" value="Leu-rich_rpt"/>
</dbReference>
<dbReference type="PANTHER" id="PTHR48063:SF98">
    <property type="entry name" value="LRR RECEPTOR-LIKE SERINE_THREONINE-PROTEIN KINASE FLS2"/>
    <property type="match status" value="1"/>
</dbReference>
<gene>
    <name evidence="12" type="ORF">Golax_021600</name>
</gene>
<dbReference type="Proteomes" id="UP000593574">
    <property type="component" value="Unassembled WGS sequence"/>
</dbReference>
<dbReference type="SUPFAM" id="SSF52058">
    <property type="entry name" value="L domain-like"/>
    <property type="match status" value="1"/>
</dbReference>
<keyword evidence="8" id="KW-0472">Membrane</keyword>
<keyword evidence="9" id="KW-0675">Receptor</keyword>
<evidence type="ECO:0000259" key="11">
    <source>
        <dbReference type="Pfam" id="PF23598"/>
    </source>
</evidence>
<feature type="domain" description="Disease resistance R13L4/SHOC-2-like LRR" evidence="11">
    <location>
        <begin position="112"/>
        <end position="312"/>
    </location>
</feature>
<comment type="similarity">
    <text evidence="2">Belongs to the RLP family.</text>
</comment>
<dbReference type="PANTHER" id="PTHR48063">
    <property type="entry name" value="LRR RECEPTOR-LIKE KINASE"/>
    <property type="match status" value="1"/>
</dbReference>
<evidence type="ECO:0000256" key="9">
    <source>
        <dbReference type="ARBA" id="ARBA00023170"/>
    </source>
</evidence>
<comment type="caution">
    <text evidence="12">The sequence shown here is derived from an EMBL/GenBank/DDBJ whole genome shotgun (WGS) entry which is preliminary data.</text>
</comment>
<comment type="subcellular location">
    <subcellularLocation>
        <location evidence="1">Membrane</location>
        <topology evidence="1">Single-pass type I membrane protein</topology>
    </subcellularLocation>
</comment>
<evidence type="ECO:0000256" key="5">
    <source>
        <dbReference type="ARBA" id="ARBA00022729"/>
    </source>
</evidence>
<evidence type="ECO:0000256" key="6">
    <source>
        <dbReference type="ARBA" id="ARBA00022737"/>
    </source>
</evidence>
<keyword evidence="4" id="KW-0812">Transmembrane</keyword>
<keyword evidence="7" id="KW-1133">Transmembrane helix</keyword>
<keyword evidence="10" id="KW-0325">Glycoprotein</keyword>
<evidence type="ECO:0000313" key="13">
    <source>
        <dbReference type="Proteomes" id="UP000593574"/>
    </source>
</evidence>
<keyword evidence="6" id="KW-0677">Repeat</keyword>
<dbReference type="InterPro" id="IPR046956">
    <property type="entry name" value="RLP23-like"/>
</dbReference>